<comment type="caution">
    <text evidence="1">The sequence shown here is derived from an EMBL/GenBank/DDBJ whole genome shotgun (WGS) entry which is preliminary data.</text>
</comment>
<proteinExistence type="predicted"/>
<sequence length="99" mass="10735">MLITQLLWLTASPISLTPSKIHCNRVLSTTTTTVAFFGHHYHLVLSTTASTRRVVSTTTTVAFCQPPPPSRFVDHRHVFSATPTTAVAPSSTVKKLGFG</sequence>
<gene>
    <name evidence="1" type="ORF">F2Q69_00036623</name>
</gene>
<reference evidence="1" key="1">
    <citation type="submission" date="2019-12" db="EMBL/GenBank/DDBJ databases">
        <title>Genome sequencing and annotation of Brassica cretica.</title>
        <authorList>
            <person name="Studholme D.J."/>
            <person name="Sarris P."/>
        </authorList>
    </citation>
    <scope>NUCLEOTIDE SEQUENCE</scope>
    <source>
        <strain evidence="1">PFS-109/04</strain>
        <tissue evidence="1">Leaf</tissue>
    </source>
</reference>
<name>A0A8S9SH59_BRACR</name>
<evidence type="ECO:0000313" key="1">
    <source>
        <dbReference type="EMBL" id="KAF3599395.1"/>
    </source>
</evidence>
<protein>
    <submittedName>
        <fullName evidence="1">Uncharacterized protein</fullName>
    </submittedName>
</protein>
<dbReference type="Proteomes" id="UP000712600">
    <property type="component" value="Unassembled WGS sequence"/>
</dbReference>
<dbReference type="AlphaFoldDB" id="A0A8S9SH59"/>
<evidence type="ECO:0000313" key="2">
    <source>
        <dbReference type="Proteomes" id="UP000712600"/>
    </source>
</evidence>
<organism evidence="1 2">
    <name type="scientific">Brassica cretica</name>
    <name type="common">Mustard</name>
    <dbReference type="NCBI Taxonomy" id="69181"/>
    <lineage>
        <taxon>Eukaryota</taxon>
        <taxon>Viridiplantae</taxon>
        <taxon>Streptophyta</taxon>
        <taxon>Embryophyta</taxon>
        <taxon>Tracheophyta</taxon>
        <taxon>Spermatophyta</taxon>
        <taxon>Magnoliopsida</taxon>
        <taxon>eudicotyledons</taxon>
        <taxon>Gunneridae</taxon>
        <taxon>Pentapetalae</taxon>
        <taxon>rosids</taxon>
        <taxon>malvids</taxon>
        <taxon>Brassicales</taxon>
        <taxon>Brassicaceae</taxon>
        <taxon>Brassiceae</taxon>
        <taxon>Brassica</taxon>
    </lineage>
</organism>
<dbReference type="EMBL" id="QGKX02000004">
    <property type="protein sequence ID" value="KAF3599395.1"/>
    <property type="molecule type" value="Genomic_DNA"/>
</dbReference>
<accession>A0A8S9SH59</accession>